<accession>A0A7T8H2E6</accession>
<comment type="similarity">
    <text evidence="2 13">Belongs to the Nth/MutY family.</text>
</comment>
<dbReference type="InterPro" id="IPR015797">
    <property type="entry name" value="NUDIX_hydrolase-like_dom_sf"/>
</dbReference>
<comment type="cofactor">
    <cofactor evidence="13">
        <name>[4Fe-4S] cluster</name>
        <dbReference type="ChEBI" id="CHEBI:49883"/>
    </cofactor>
    <text evidence="13">Binds 1 [4Fe-4S] cluster.</text>
</comment>
<evidence type="ECO:0000256" key="10">
    <source>
        <dbReference type="ARBA" id="ARBA00023014"/>
    </source>
</evidence>
<dbReference type="CDD" id="cd03431">
    <property type="entry name" value="NUDIX_DNA_Glycosylase_C-MutY"/>
    <property type="match status" value="1"/>
</dbReference>
<organism evidence="15 16">
    <name type="scientific">Caligus rogercresseyi</name>
    <name type="common">Sea louse</name>
    <dbReference type="NCBI Taxonomy" id="217165"/>
    <lineage>
        <taxon>Eukaryota</taxon>
        <taxon>Metazoa</taxon>
        <taxon>Ecdysozoa</taxon>
        <taxon>Arthropoda</taxon>
        <taxon>Crustacea</taxon>
        <taxon>Multicrustacea</taxon>
        <taxon>Hexanauplia</taxon>
        <taxon>Copepoda</taxon>
        <taxon>Siphonostomatoida</taxon>
        <taxon>Caligidae</taxon>
        <taxon>Caligus</taxon>
    </lineage>
</organism>
<dbReference type="PANTHER" id="PTHR42944:SF1">
    <property type="entry name" value="ADENINE DNA GLYCOSYLASE"/>
    <property type="match status" value="1"/>
</dbReference>
<gene>
    <name evidence="15" type="ORF">FKW44_016457</name>
</gene>
<dbReference type="Proteomes" id="UP000595437">
    <property type="component" value="Chromosome 11"/>
</dbReference>
<evidence type="ECO:0000313" key="16">
    <source>
        <dbReference type="Proteomes" id="UP000595437"/>
    </source>
</evidence>
<dbReference type="SMART" id="SM00478">
    <property type="entry name" value="ENDO3c"/>
    <property type="match status" value="1"/>
</dbReference>
<keyword evidence="9 13" id="KW-0408">Iron</keyword>
<dbReference type="SMART" id="SM00525">
    <property type="entry name" value="FES"/>
    <property type="match status" value="1"/>
</dbReference>
<dbReference type="GO" id="GO:0035485">
    <property type="term" value="F:adenine/guanine mispair binding"/>
    <property type="evidence" value="ECO:0007669"/>
    <property type="project" value="TreeGrafter"/>
</dbReference>
<dbReference type="GO" id="GO:0006298">
    <property type="term" value="P:mismatch repair"/>
    <property type="evidence" value="ECO:0007669"/>
    <property type="project" value="TreeGrafter"/>
</dbReference>
<dbReference type="InterPro" id="IPR044298">
    <property type="entry name" value="MIG/MutY"/>
</dbReference>
<dbReference type="SUPFAM" id="SSF55811">
    <property type="entry name" value="Nudix"/>
    <property type="match status" value="1"/>
</dbReference>
<evidence type="ECO:0000256" key="5">
    <source>
        <dbReference type="ARBA" id="ARBA00022485"/>
    </source>
</evidence>
<dbReference type="EMBL" id="CP045900">
    <property type="protein sequence ID" value="QQP41941.1"/>
    <property type="molecule type" value="Genomic_DNA"/>
</dbReference>
<dbReference type="InterPro" id="IPR003265">
    <property type="entry name" value="HhH-GPD_domain"/>
</dbReference>
<comment type="catalytic activity">
    <reaction evidence="1 13">
        <text>Hydrolyzes free adenine bases from 7,8-dihydro-8-oxoguanine:adenine mismatched double-stranded DNA, leaving an apurinic site.</text>
        <dbReference type="EC" id="3.2.2.31"/>
    </reaction>
</comment>
<evidence type="ECO:0000256" key="3">
    <source>
        <dbReference type="ARBA" id="ARBA00012045"/>
    </source>
</evidence>
<sequence length="393" mass="43988">MSQDDICSAHRFQDPVEHVRSRLLAWYDANKRTLPWRSLAASKDVSPEAKGYAVWISEVMLQQTQVTTVIDYYKRWMVSWSSVDELAAGSLTEVHSLWSGLGYYSRATRLLQGAQKIVELKEFPSSREKLLQIPGVGKYTASAVASIAFGEPVGVVDGNVTRVLCRLRAIGKDSSSKEVIDLLWRLVDDMVDKDRSGDFNQAIMELGATICTPKNPSCKTCPLRETCASYIQMDIEDCHLCISNYDPTKGVCNYPFKAKKAKVREESSLSLIIRTPKGRFLLFKRPSKGLLANLLEFYSPPDLSKENELASLVGERLGGEISGLSYIGDVFHQFSHISQTYKVWTCLIDSEEPSVPCLGDYQSSLICSSPQELHSLPISTAMKKVFKLYQKQT</sequence>
<keyword evidence="16" id="KW-1185">Reference proteome</keyword>
<evidence type="ECO:0000256" key="4">
    <source>
        <dbReference type="ARBA" id="ARBA00022023"/>
    </source>
</evidence>
<evidence type="ECO:0000256" key="2">
    <source>
        <dbReference type="ARBA" id="ARBA00008343"/>
    </source>
</evidence>
<dbReference type="GO" id="GO:0051539">
    <property type="term" value="F:4 iron, 4 sulfur cluster binding"/>
    <property type="evidence" value="ECO:0007669"/>
    <property type="project" value="UniProtKB-UniRule"/>
</dbReference>
<feature type="non-terminal residue" evidence="15">
    <location>
        <position position="393"/>
    </location>
</feature>
<name>A0A7T8H2E6_CALRO</name>
<dbReference type="Pfam" id="PF14815">
    <property type="entry name" value="NUDIX_4"/>
    <property type="match status" value="1"/>
</dbReference>
<dbReference type="EC" id="3.2.2.31" evidence="3 13"/>
<dbReference type="Gene3D" id="3.90.79.10">
    <property type="entry name" value="Nucleoside Triphosphate Pyrophosphohydrolase"/>
    <property type="match status" value="1"/>
</dbReference>
<dbReference type="PANTHER" id="PTHR42944">
    <property type="entry name" value="ADENINE DNA GLYCOSYLASE"/>
    <property type="match status" value="1"/>
</dbReference>
<keyword evidence="11" id="KW-0234">DNA repair</keyword>
<reference evidence="16" key="1">
    <citation type="submission" date="2021-01" db="EMBL/GenBank/DDBJ databases">
        <title>Caligus Genome Assembly.</title>
        <authorList>
            <person name="Gallardo-Escarate C."/>
        </authorList>
    </citation>
    <scope>NUCLEOTIDE SEQUENCE [LARGE SCALE GENOMIC DNA]</scope>
</reference>
<dbReference type="GO" id="GO:0034039">
    <property type="term" value="F:8-oxo-7,8-dihydroguanine DNA N-glycosylase activity"/>
    <property type="evidence" value="ECO:0007669"/>
    <property type="project" value="TreeGrafter"/>
</dbReference>
<dbReference type="InterPro" id="IPR029119">
    <property type="entry name" value="MutY_C"/>
</dbReference>
<dbReference type="GO" id="GO:0000701">
    <property type="term" value="F:purine-specific mismatch base pair DNA N-glycosylase activity"/>
    <property type="evidence" value="ECO:0007669"/>
    <property type="project" value="UniProtKB-EC"/>
</dbReference>
<feature type="domain" description="HhH-GPD" evidence="14">
    <location>
        <begin position="60"/>
        <end position="209"/>
    </location>
</feature>
<dbReference type="CDD" id="cd00056">
    <property type="entry name" value="ENDO3c"/>
    <property type="match status" value="1"/>
</dbReference>
<evidence type="ECO:0000256" key="6">
    <source>
        <dbReference type="ARBA" id="ARBA00022723"/>
    </source>
</evidence>
<dbReference type="GO" id="GO:0006284">
    <property type="term" value="P:base-excision repair"/>
    <property type="evidence" value="ECO:0007669"/>
    <property type="project" value="UniProtKB-UniRule"/>
</dbReference>
<dbReference type="Gene3D" id="1.10.340.30">
    <property type="entry name" value="Hypothetical protein, domain 2"/>
    <property type="match status" value="1"/>
</dbReference>
<keyword evidence="8" id="KW-0378">Hydrolase</keyword>
<dbReference type="GO" id="GO:0005634">
    <property type="term" value="C:nucleus"/>
    <property type="evidence" value="ECO:0007669"/>
    <property type="project" value="TreeGrafter"/>
</dbReference>
<dbReference type="InterPro" id="IPR000445">
    <property type="entry name" value="HhH_motif"/>
</dbReference>
<evidence type="ECO:0000256" key="9">
    <source>
        <dbReference type="ARBA" id="ARBA00023004"/>
    </source>
</evidence>
<evidence type="ECO:0000256" key="1">
    <source>
        <dbReference type="ARBA" id="ARBA00000843"/>
    </source>
</evidence>
<protein>
    <recommendedName>
        <fullName evidence="4 13">Adenine DNA glycosylase</fullName>
        <ecNumber evidence="3 13">3.2.2.31</ecNumber>
    </recommendedName>
</protein>
<dbReference type="GO" id="GO:0046872">
    <property type="term" value="F:metal ion binding"/>
    <property type="evidence" value="ECO:0007669"/>
    <property type="project" value="UniProtKB-UniRule"/>
</dbReference>
<dbReference type="Pfam" id="PF00730">
    <property type="entry name" value="HhH-GPD"/>
    <property type="match status" value="1"/>
</dbReference>
<comment type="function">
    <text evidence="13">Adenine glycosylase active on G-A mispairs.</text>
</comment>
<evidence type="ECO:0000256" key="13">
    <source>
        <dbReference type="RuleBase" id="RU365096"/>
    </source>
</evidence>
<evidence type="ECO:0000259" key="14">
    <source>
        <dbReference type="SMART" id="SM00478"/>
    </source>
</evidence>
<evidence type="ECO:0000313" key="15">
    <source>
        <dbReference type="EMBL" id="QQP41941.1"/>
    </source>
</evidence>
<dbReference type="FunFam" id="1.10.1670.10:FF:000002">
    <property type="entry name" value="Adenine DNA glycosylase"/>
    <property type="match status" value="1"/>
</dbReference>
<dbReference type="InterPro" id="IPR003651">
    <property type="entry name" value="Endonuclease3_FeS-loop_motif"/>
</dbReference>
<dbReference type="OrthoDB" id="10248838at2759"/>
<dbReference type="InterPro" id="IPR023170">
    <property type="entry name" value="HhH_base_excis_C"/>
</dbReference>
<dbReference type="AlphaFoldDB" id="A0A7T8H2E6"/>
<keyword evidence="6" id="KW-0479">Metal-binding</keyword>
<keyword evidence="5" id="KW-0004">4Fe-4S</keyword>
<dbReference type="InterPro" id="IPR011257">
    <property type="entry name" value="DNA_glycosylase"/>
</dbReference>
<dbReference type="Pfam" id="PF00633">
    <property type="entry name" value="HHH"/>
    <property type="match status" value="1"/>
</dbReference>
<keyword evidence="10" id="KW-0411">Iron-sulfur</keyword>
<keyword evidence="12 13" id="KW-0326">Glycosidase</keyword>
<evidence type="ECO:0000256" key="7">
    <source>
        <dbReference type="ARBA" id="ARBA00022763"/>
    </source>
</evidence>
<dbReference type="FunFam" id="1.10.340.30:FF:000002">
    <property type="entry name" value="Adenine DNA glycosylase"/>
    <property type="match status" value="1"/>
</dbReference>
<dbReference type="SUPFAM" id="SSF48150">
    <property type="entry name" value="DNA-glycosylase"/>
    <property type="match status" value="1"/>
</dbReference>
<dbReference type="Gene3D" id="1.10.1670.10">
    <property type="entry name" value="Helix-hairpin-Helix base-excision DNA repair enzymes (C-terminal)"/>
    <property type="match status" value="1"/>
</dbReference>
<evidence type="ECO:0000256" key="11">
    <source>
        <dbReference type="ARBA" id="ARBA00023204"/>
    </source>
</evidence>
<proteinExistence type="inferred from homology"/>
<evidence type="ECO:0000256" key="12">
    <source>
        <dbReference type="ARBA" id="ARBA00023295"/>
    </source>
</evidence>
<evidence type="ECO:0000256" key="8">
    <source>
        <dbReference type="ARBA" id="ARBA00022801"/>
    </source>
</evidence>
<keyword evidence="7 13" id="KW-0227">DNA damage</keyword>
<dbReference type="GO" id="GO:0032357">
    <property type="term" value="F:oxidized purine DNA binding"/>
    <property type="evidence" value="ECO:0007669"/>
    <property type="project" value="TreeGrafter"/>
</dbReference>